<reference evidence="1 2" key="1">
    <citation type="submission" date="2020-01" db="EMBL/GenBank/DDBJ databases">
        <title>Paenibacillus soybeanensis sp. nov. isolated from the nodules of soybean (Glycine max(L.) Merr).</title>
        <authorList>
            <person name="Wang H."/>
        </authorList>
    </citation>
    <scope>NUCLEOTIDE SEQUENCE [LARGE SCALE GENOMIC DNA]</scope>
    <source>
        <strain evidence="1 2">DSM 23054</strain>
    </source>
</reference>
<evidence type="ECO:0000313" key="2">
    <source>
        <dbReference type="Proteomes" id="UP000558113"/>
    </source>
</evidence>
<dbReference type="SUPFAM" id="SSF46689">
    <property type="entry name" value="Homeodomain-like"/>
    <property type="match status" value="1"/>
</dbReference>
<accession>A0A7X4YLR1</accession>
<keyword evidence="2" id="KW-1185">Reference proteome</keyword>
<protein>
    <recommendedName>
        <fullName evidence="3">Mor transcription activator domain-containing protein</fullName>
    </recommendedName>
</protein>
<dbReference type="EMBL" id="JAAAMU010000003">
    <property type="protein sequence ID" value="NBC68681.1"/>
    <property type="molecule type" value="Genomic_DNA"/>
</dbReference>
<dbReference type="NCBIfam" id="NF040785">
    <property type="entry name" value="CD3324_fam"/>
    <property type="match status" value="1"/>
</dbReference>
<evidence type="ECO:0008006" key="3">
    <source>
        <dbReference type="Google" id="ProtNLM"/>
    </source>
</evidence>
<dbReference type="InterPro" id="IPR009057">
    <property type="entry name" value="Homeodomain-like_sf"/>
</dbReference>
<proteinExistence type="predicted"/>
<dbReference type="InterPro" id="IPR049739">
    <property type="entry name" value="YraL-like"/>
</dbReference>
<dbReference type="AlphaFoldDB" id="A0A7X4YLR1"/>
<evidence type="ECO:0000313" key="1">
    <source>
        <dbReference type="EMBL" id="NBC68681.1"/>
    </source>
</evidence>
<gene>
    <name evidence="1" type="ORF">GT003_06760</name>
</gene>
<sequence length="88" mass="10055">MKYVNADVVFPEELLKEIRKYVKGGLVYIPSPEGDRKKWGENSGSRAYMVERNDGIRRAFAAGETLDQLSDHYCLSPESIKKIVYAKK</sequence>
<organism evidence="1 2">
    <name type="scientific">Paenibacillus sacheonensis</name>
    <dbReference type="NCBI Taxonomy" id="742054"/>
    <lineage>
        <taxon>Bacteria</taxon>
        <taxon>Bacillati</taxon>
        <taxon>Bacillota</taxon>
        <taxon>Bacilli</taxon>
        <taxon>Bacillales</taxon>
        <taxon>Paenibacillaceae</taxon>
        <taxon>Paenibacillus</taxon>
    </lineage>
</organism>
<dbReference type="OrthoDB" id="9800398at2"/>
<dbReference type="Proteomes" id="UP000558113">
    <property type="component" value="Unassembled WGS sequence"/>
</dbReference>
<name>A0A7X4YLR1_9BACL</name>
<dbReference type="RefSeq" id="WP_161695747.1">
    <property type="nucleotide sequence ID" value="NZ_JAAAMU010000003.1"/>
</dbReference>
<comment type="caution">
    <text evidence="1">The sequence shown here is derived from an EMBL/GenBank/DDBJ whole genome shotgun (WGS) entry which is preliminary data.</text>
</comment>